<dbReference type="InterPro" id="IPR003754">
    <property type="entry name" value="4pyrrol_synth_uPrphyn_synth"/>
</dbReference>
<proteinExistence type="predicted"/>
<dbReference type="InterPro" id="IPR036108">
    <property type="entry name" value="4pyrrol_syn_uPrphyn_synt_sf"/>
</dbReference>
<name>A0A380MZE2_9GAMM</name>
<dbReference type="GO" id="GO:0033014">
    <property type="term" value="P:tetrapyrrole biosynthetic process"/>
    <property type="evidence" value="ECO:0007669"/>
    <property type="project" value="InterPro"/>
</dbReference>
<reference evidence="2 3" key="1">
    <citation type="submission" date="2018-06" db="EMBL/GenBank/DDBJ databases">
        <authorList>
            <consortium name="Pathogen Informatics"/>
            <person name="Doyle S."/>
        </authorList>
    </citation>
    <scope>NUCLEOTIDE SEQUENCE [LARGE SCALE GENOMIC DNA]</scope>
    <source>
        <strain evidence="2 3">NCTC10717</strain>
    </source>
</reference>
<evidence type="ECO:0000259" key="1">
    <source>
        <dbReference type="Pfam" id="PF02602"/>
    </source>
</evidence>
<dbReference type="EMBL" id="UHIA01000004">
    <property type="protein sequence ID" value="SUO97584.1"/>
    <property type="molecule type" value="Genomic_DNA"/>
</dbReference>
<evidence type="ECO:0000313" key="3">
    <source>
        <dbReference type="Proteomes" id="UP000254575"/>
    </source>
</evidence>
<organism evidence="2 3">
    <name type="scientific">Suttonella indologenes</name>
    <dbReference type="NCBI Taxonomy" id="13276"/>
    <lineage>
        <taxon>Bacteria</taxon>
        <taxon>Pseudomonadati</taxon>
        <taxon>Pseudomonadota</taxon>
        <taxon>Gammaproteobacteria</taxon>
        <taxon>Cardiobacteriales</taxon>
        <taxon>Cardiobacteriaceae</taxon>
        <taxon>Suttonella</taxon>
    </lineage>
</organism>
<feature type="domain" description="Tetrapyrrole biosynthesis uroporphyrinogen III synthase" evidence="1">
    <location>
        <begin position="20"/>
        <end position="227"/>
    </location>
</feature>
<protein>
    <submittedName>
        <fullName evidence="2">Uroporphyrinogen-III synthase</fullName>
    </submittedName>
</protein>
<dbReference type="Proteomes" id="UP000254575">
    <property type="component" value="Unassembled WGS sequence"/>
</dbReference>
<dbReference type="GO" id="GO:0004852">
    <property type="term" value="F:uroporphyrinogen-III synthase activity"/>
    <property type="evidence" value="ECO:0007669"/>
    <property type="project" value="InterPro"/>
</dbReference>
<dbReference type="Pfam" id="PF02602">
    <property type="entry name" value="HEM4"/>
    <property type="match status" value="1"/>
</dbReference>
<evidence type="ECO:0000313" key="2">
    <source>
        <dbReference type="EMBL" id="SUO97584.1"/>
    </source>
</evidence>
<gene>
    <name evidence="2" type="ORF">NCTC10717_01525</name>
</gene>
<dbReference type="SUPFAM" id="SSF69618">
    <property type="entry name" value="HemD-like"/>
    <property type="match status" value="1"/>
</dbReference>
<sequence>MRLLEDCTVLYTRAAAHFPAFAAKIHALGGIAEHLPLVDTRRIALDADSADYCRQADMLIFTSAAAVEHFPRELWRTQRNVAIGPATAAAVEAKQQALHLAAPPPFNSESLLSIFQPQEQNIAIIAARGGRQLLHEQLNRHNRARFAFVYERYNPSPHWCADLSIPQALILSSQAALNHLIEITAQATLNLLQSRTAVIALSPRIGQAAQGAGFQQVFAAAQADENAQIQQLCQWWQTIKEY</sequence>
<dbReference type="AlphaFoldDB" id="A0A380MZE2"/>
<dbReference type="OrthoDB" id="7069220at2"/>
<keyword evidence="3" id="KW-1185">Reference proteome</keyword>
<dbReference type="Gene3D" id="3.40.50.10090">
    <property type="match status" value="2"/>
</dbReference>
<dbReference type="RefSeq" id="WP_115218692.1">
    <property type="nucleotide sequence ID" value="NZ_UHIA01000004.1"/>
</dbReference>
<accession>A0A380MZE2</accession>
<dbReference type="CDD" id="cd06578">
    <property type="entry name" value="HemD"/>
    <property type="match status" value="1"/>
</dbReference>